<gene>
    <name evidence="10" type="ORF">D915_002592</name>
</gene>
<sequence length="635" mass="72162">MCLCGRATSFREMKQFNNAVDIPVTSWGPRSSTGSTSSLRVISLPPGNPRRKLWSPSPSPSSSNHPKAFSLSVQNTRNKRSMCNYVPVLLFPFMIKLVLIHLSIEFLFGAHVHHSVSAAFMHPPRLTGPAAFYFQIPLHRRRASSVRSEAADNPASSITERINWLTKLDQGLPTTDPLPRRHQIQHQLEEQQEQQERSVKDLLGLSKLSSPKPSRPAFSPCGASVSEGDCQREGILQDVNNDLVKKQIIERYKQVILRQMNLDQIPMHPPITENVTSWKALPAVLRNRLKAEVDTSNQHMDDPVEDDEEKESFILLKHYPFQLEGVPSMAFTLKIADDIDPNHISYARIHSEHTDNVEPGTEITLWEISPTVSQFNPTNLLYAFQNAEPSFDPQLPDQYTDPMFDSTEETPGPDLDSVSEQPRRSFRLVWPKIALANVHYHNSVANSTRFDVTGKLISWLKQRKRTRASGPLLRYLLFACPKCDGVQIVDPKKVVLEIGYRQALRRIRRSLNGTDDDLTNACQSGGQQFTCCTQSLKIYFSEIGWDRWIIHPKKFEPNYCRGSCQVNGFQSTHYEVLNLLSHKNLTQLKDVPRGTIQSCCYPTRRTTFTLLYLDRNKDVRMHTLHNLIVLGCGCS</sequence>
<dbReference type="PANTHER" id="PTHR11848">
    <property type="entry name" value="TGF-BETA FAMILY"/>
    <property type="match status" value="1"/>
</dbReference>
<dbReference type="GO" id="GO:0005615">
    <property type="term" value="C:extracellular space"/>
    <property type="evidence" value="ECO:0007669"/>
    <property type="project" value="TreeGrafter"/>
</dbReference>
<evidence type="ECO:0000256" key="4">
    <source>
        <dbReference type="ARBA" id="ARBA00023030"/>
    </source>
</evidence>
<feature type="region of interest" description="Disordered" evidence="7">
    <location>
        <begin position="392"/>
        <end position="420"/>
    </location>
</feature>
<dbReference type="SMART" id="SM00204">
    <property type="entry name" value="TGFB"/>
    <property type="match status" value="1"/>
</dbReference>
<protein>
    <submittedName>
        <fullName evidence="10">Inhibin beta B chain</fullName>
    </submittedName>
</protein>
<reference evidence="10" key="1">
    <citation type="submission" date="2019-03" db="EMBL/GenBank/DDBJ databases">
        <title>Improved annotation for the trematode Fasciola hepatica.</title>
        <authorList>
            <person name="Choi Y.-J."/>
            <person name="Martin J."/>
            <person name="Mitreva M."/>
        </authorList>
    </citation>
    <scope>NUCLEOTIDE SEQUENCE [LARGE SCALE GENOMIC DNA]</scope>
</reference>
<evidence type="ECO:0000256" key="3">
    <source>
        <dbReference type="ARBA" id="ARBA00022525"/>
    </source>
</evidence>
<evidence type="ECO:0000313" key="11">
    <source>
        <dbReference type="Proteomes" id="UP000230066"/>
    </source>
</evidence>
<dbReference type="Pfam" id="PF00019">
    <property type="entry name" value="TGF_beta"/>
    <property type="match status" value="1"/>
</dbReference>
<feature type="domain" description="TGF-beta family profile" evidence="9">
    <location>
        <begin position="506"/>
        <end position="635"/>
    </location>
</feature>
<dbReference type="InterPro" id="IPR001839">
    <property type="entry name" value="TGF-b_C"/>
</dbReference>
<dbReference type="Gene3D" id="2.10.90.10">
    <property type="entry name" value="Cystine-knot cytokines"/>
    <property type="match status" value="1"/>
</dbReference>
<organism evidence="10 11">
    <name type="scientific">Fasciola hepatica</name>
    <name type="common">Liver fluke</name>
    <dbReference type="NCBI Taxonomy" id="6192"/>
    <lineage>
        <taxon>Eukaryota</taxon>
        <taxon>Metazoa</taxon>
        <taxon>Spiralia</taxon>
        <taxon>Lophotrochozoa</taxon>
        <taxon>Platyhelminthes</taxon>
        <taxon>Trematoda</taxon>
        <taxon>Digenea</taxon>
        <taxon>Plagiorchiida</taxon>
        <taxon>Echinostomata</taxon>
        <taxon>Echinostomatoidea</taxon>
        <taxon>Fasciolidae</taxon>
        <taxon>Fasciola</taxon>
    </lineage>
</organism>
<dbReference type="Proteomes" id="UP000230066">
    <property type="component" value="Unassembled WGS sequence"/>
</dbReference>
<name>A0A4E0RGE3_FASHE</name>
<comment type="subcellular location">
    <subcellularLocation>
        <location evidence="1">Secreted</location>
    </subcellularLocation>
</comment>
<dbReference type="SUPFAM" id="SSF57501">
    <property type="entry name" value="Cystine-knot cytokines"/>
    <property type="match status" value="1"/>
</dbReference>
<keyword evidence="8" id="KW-0472">Membrane</keyword>
<comment type="caution">
    <text evidence="10">The sequence shown here is derived from an EMBL/GenBank/DDBJ whole genome shotgun (WGS) entry which is preliminary data.</text>
</comment>
<evidence type="ECO:0000256" key="6">
    <source>
        <dbReference type="RuleBase" id="RU000354"/>
    </source>
</evidence>
<keyword evidence="5" id="KW-1015">Disulfide bond</keyword>
<evidence type="ECO:0000313" key="10">
    <source>
        <dbReference type="EMBL" id="THD26743.1"/>
    </source>
</evidence>
<evidence type="ECO:0000256" key="7">
    <source>
        <dbReference type="SAM" id="MobiDB-lite"/>
    </source>
</evidence>
<dbReference type="PANTHER" id="PTHR11848:SF309">
    <property type="entry name" value="INHIBIN BETA CHAIN"/>
    <property type="match status" value="1"/>
</dbReference>
<accession>A0A4E0RGE3</accession>
<keyword evidence="3" id="KW-0964">Secreted</keyword>
<dbReference type="GO" id="GO:0005125">
    <property type="term" value="F:cytokine activity"/>
    <property type="evidence" value="ECO:0007669"/>
    <property type="project" value="TreeGrafter"/>
</dbReference>
<feature type="transmembrane region" description="Helical" evidence="8">
    <location>
        <begin position="85"/>
        <end position="108"/>
    </location>
</feature>
<dbReference type="PROSITE" id="PS51362">
    <property type="entry name" value="TGF_BETA_2"/>
    <property type="match status" value="1"/>
</dbReference>
<keyword evidence="11" id="KW-1185">Reference proteome</keyword>
<dbReference type="EMBL" id="JXXN02000640">
    <property type="protein sequence ID" value="THD26743.1"/>
    <property type="molecule type" value="Genomic_DNA"/>
</dbReference>
<feature type="region of interest" description="Disordered" evidence="7">
    <location>
        <begin position="27"/>
        <end position="69"/>
    </location>
</feature>
<evidence type="ECO:0000256" key="8">
    <source>
        <dbReference type="SAM" id="Phobius"/>
    </source>
</evidence>
<dbReference type="InterPro" id="IPR015615">
    <property type="entry name" value="TGF-beta-rel"/>
</dbReference>
<dbReference type="InterPro" id="IPR017948">
    <property type="entry name" value="TGFb_CS"/>
</dbReference>
<keyword evidence="8" id="KW-1133">Transmembrane helix</keyword>
<proteinExistence type="inferred from homology"/>
<evidence type="ECO:0000259" key="9">
    <source>
        <dbReference type="PROSITE" id="PS51362"/>
    </source>
</evidence>
<evidence type="ECO:0000256" key="1">
    <source>
        <dbReference type="ARBA" id="ARBA00004613"/>
    </source>
</evidence>
<keyword evidence="4 6" id="KW-0339">Growth factor</keyword>
<dbReference type="GO" id="GO:0008083">
    <property type="term" value="F:growth factor activity"/>
    <property type="evidence" value="ECO:0007669"/>
    <property type="project" value="UniProtKB-KW"/>
</dbReference>
<feature type="compositionally biased region" description="Polar residues" evidence="7">
    <location>
        <begin position="28"/>
        <end position="40"/>
    </location>
</feature>
<keyword evidence="8" id="KW-0812">Transmembrane</keyword>
<comment type="similarity">
    <text evidence="2 6">Belongs to the TGF-beta family.</text>
</comment>
<dbReference type="InterPro" id="IPR029034">
    <property type="entry name" value="Cystine-knot_cytokine"/>
</dbReference>
<evidence type="ECO:0000256" key="2">
    <source>
        <dbReference type="ARBA" id="ARBA00006656"/>
    </source>
</evidence>
<dbReference type="PROSITE" id="PS00250">
    <property type="entry name" value="TGF_BETA_1"/>
    <property type="match status" value="1"/>
</dbReference>
<dbReference type="AlphaFoldDB" id="A0A4E0RGE3"/>
<evidence type="ECO:0000256" key="5">
    <source>
        <dbReference type="ARBA" id="ARBA00023157"/>
    </source>
</evidence>